<dbReference type="InterPro" id="IPR013761">
    <property type="entry name" value="SAM/pointed_sf"/>
</dbReference>
<dbReference type="Gene3D" id="1.25.40.20">
    <property type="entry name" value="Ankyrin repeat-containing domain"/>
    <property type="match status" value="5"/>
</dbReference>
<dbReference type="PRINTS" id="PR01415">
    <property type="entry name" value="ANKYRIN"/>
</dbReference>
<evidence type="ECO:0000256" key="11">
    <source>
        <dbReference type="PROSITE-ProRule" id="PRU00023"/>
    </source>
</evidence>
<dbReference type="PANTHER" id="PTHR24123">
    <property type="entry name" value="ANKYRIN REPEAT-CONTAINING"/>
    <property type="match status" value="1"/>
</dbReference>
<dbReference type="FunFam" id="3.90.228.10:FF:000001">
    <property type="entry name" value="Poly [ADP-ribose] polymerase tankyrase-2"/>
    <property type="match status" value="1"/>
</dbReference>
<name>A0A6P8HJS7_ACTTE</name>
<dbReference type="AlphaFoldDB" id="A0A6P8HJS7"/>
<dbReference type="Pfam" id="PF00023">
    <property type="entry name" value="Ank"/>
    <property type="match status" value="4"/>
</dbReference>
<dbReference type="InterPro" id="IPR012317">
    <property type="entry name" value="Poly(ADP-ribose)pol_cat_dom"/>
</dbReference>
<dbReference type="PROSITE" id="PS50105">
    <property type="entry name" value="SAM_DOMAIN"/>
    <property type="match status" value="1"/>
</dbReference>
<evidence type="ECO:0000256" key="2">
    <source>
        <dbReference type="ARBA" id="ARBA00022679"/>
    </source>
</evidence>
<dbReference type="KEGG" id="aten:116292861"/>
<feature type="domain" description="PARP catalytic" evidence="15">
    <location>
        <begin position="958"/>
        <end position="1161"/>
    </location>
</feature>
<dbReference type="InterPro" id="IPR001660">
    <property type="entry name" value="SAM"/>
</dbReference>
<dbReference type="PROSITE" id="PS50088">
    <property type="entry name" value="ANK_REPEAT"/>
    <property type="match status" value="15"/>
</dbReference>
<keyword evidence="16" id="KW-1185">Reference proteome</keyword>
<evidence type="ECO:0000256" key="10">
    <source>
        <dbReference type="ARBA" id="ARBA00033987"/>
    </source>
</evidence>
<feature type="repeat" description="ANK" evidence="11">
    <location>
        <begin position="746"/>
        <end position="775"/>
    </location>
</feature>
<evidence type="ECO:0000256" key="5">
    <source>
        <dbReference type="ARBA" id="ARBA00022737"/>
    </source>
</evidence>
<feature type="repeat" description="ANK" evidence="11">
    <location>
        <begin position="120"/>
        <end position="152"/>
    </location>
</feature>
<dbReference type="Pfam" id="PF00644">
    <property type="entry name" value="PARP"/>
    <property type="match status" value="1"/>
</dbReference>
<feature type="repeat" description="ANK" evidence="11">
    <location>
        <begin position="207"/>
        <end position="239"/>
    </location>
</feature>
<evidence type="ECO:0000313" key="16">
    <source>
        <dbReference type="Proteomes" id="UP000515163"/>
    </source>
</evidence>
<keyword evidence="1 12" id="KW-0328">Glycosyltransferase</keyword>
<dbReference type="SUPFAM" id="SSF48403">
    <property type="entry name" value="Ankyrin repeat"/>
    <property type="match status" value="3"/>
</dbReference>
<dbReference type="SUPFAM" id="SSF56399">
    <property type="entry name" value="ADP-ribosylation"/>
    <property type="match status" value="1"/>
</dbReference>
<dbReference type="InterPro" id="IPR002110">
    <property type="entry name" value="Ankyrin_rpt"/>
</dbReference>
<evidence type="ECO:0000256" key="12">
    <source>
        <dbReference type="RuleBase" id="RU362114"/>
    </source>
</evidence>
<evidence type="ECO:0000313" key="17">
    <source>
        <dbReference type="RefSeq" id="XP_031556076.1"/>
    </source>
</evidence>
<comment type="catalytic activity">
    <reaction evidence="10">
        <text>NAD(+) + (ADP-D-ribosyl)n-acceptor = nicotinamide + (ADP-D-ribosyl)n+1-acceptor + H(+).</text>
        <dbReference type="EC" id="2.4.2.30"/>
    </reaction>
</comment>
<dbReference type="Gene3D" id="1.10.150.50">
    <property type="entry name" value="Transcription Factor, Ets-1"/>
    <property type="match status" value="1"/>
</dbReference>
<evidence type="ECO:0000259" key="15">
    <source>
        <dbReference type="PROSITE" id="PS51059"/>
    </source>
</evidence>
<dbReference type="GO" id="GO:0046872">
    <property type="term" value="F:metal ion binding"/>
    <property type="evidence" value="ECO:0007669"/>
    <property type="project" value="UniProtKB-KW"/>
</dbReference>
<dbReference type="RefSeq" id="XP_031556076.1">
    <property type="nucleotide sequence ID" value="XM_031700216.1"/>
</dbReference>
<dbReference type="InParanoid" id="A0A6P8HJS7"/>
<dbReference type="FunFam" id="1.25.40.20:FF:000009">
    <property type="entry name" value="Poly [ADP-ribose] polymerase"/>
    <property type="match status" value="2"/>
</dbReference>
<organism evidence="16 17">
    <name type="scientific">Actinia tenebrosa</name>
    <name type="common">Australian red waratah sea anemone</name>
    <dbReference type="NCBI Taxonomy" id="6105"/>
    <lineage>
        <taxon>Eukaryota</taxon>
        <taxon>Metazoa</taxon>
        <taxon>Cnidaria</taxon>
        <taxon>Anthozoa</taxon>
        <taxon>Hexacorallia</taxon>
        <taxon>Actiniaria</taxon>
        <taxon>Actiniidae</taxon>
        <taxon>Actinia</taxon>
    </lineage>
</organism>
<feature type="repeat" description="ANK" evidence="11">
    <location>
        <begin position="590"/>
        <end position="622"/>
    </location>
</feature>
<dbReference type="Gene3D" id="3.90.228.10">
    <property type="match status" value="1"/>
</dbReference>
<dbReference type="InterPro" id="IPR051165">
    <property type="entry name" value="Multifunctional_ANK_Repeat"/>
</dbReference>
<feature type="repeat" description="ANK" evidence="11">
    <location>
        <begin position="429"/>
        <end position="461"/>
    </location>
</feature>
<dbReference type="PROSITE" id="PS51059">
    <property type="entry name" value="PARP_CATALYTIC"/>
    <property type="match status" value="1"/>
</dbReference>
<gene>
    <name evidence="17" type="primary">LOC116292861</name>
</gene>
<accession>A0A6P8HJS7</accession>
<keyword evidence="7 12" id="KW-0520">NAD</keyword>
<comment type="similarity">
    <text evidence="9">Belongs to the ARTD/PARP family.</text>
</comment>
<feature type="repeat" description="ANK" evidence="11">
    <location>
        <begin position="273"/>
        <end position="305"/>
    </location>
</feature>
<keyword evidence="2 12" id="KW-0808">Transferase</keyword>
<feature type="repeat" description="ANK" evidence="11">
    <location>
        <begin position="710"/>
        <end position="742"/>
    </location>
</feature>
<dbReference type="GeneID" id="116292861"/>
<dbReference type="FunFam" id="1.25.40.20:FF:000021">
    <property type="entry name" value="Poly [ADP-ribose] polymerase"/>
    <property type="match status" value="1"/>
</dbReference>
<reference evidence="17" key="1">
    <citation type="submission" date="2025-08" db="UniProtKB">
        <authorList>
            <consortium name="RefSeq"/>
        </authorList>
    </citation>
    <scope>IDENTIFICATION</scope>
    <source>
        <tissue evidence="17">Tentacle</tissue>
    </source>
</reference>
<dbReference type="CDD" id="cd09524">
    <property type="entry name" value="SAM_tankyrase1_2"/>
    <property type="match status" value="1"/>
</dbReference>
<dbReference type="FunFam" id="1.25.40.20:FF:000010">
    <property type="entry name" value="Poly [ADP-ribose] polymerase"/>
    <property type="match status" value="1"/>
</dbReference>
<feature type="repeat" description="ANK" evidence="11">
    <location>
        <begin position="87"/>
        <end position="119"/>
    </location>
</feature>
<feature type="repeat" description="ANK" evidence="11">
    <location>
        <begin position="677"/>
        <end position="709"/>
    </location>
</feature>
<dbReference type="SMART" id="SM00454">
    <property type="entry name" value="SAM"/>
    <property type="match status" value="1"/>
</dbReference>
<dbReference type="InterPro" id="IPR036770">
    <property type="entry name" value="Ankyrin_rpt-contain_sf"/>
</dbReference>
<protein>
    <recommendedName>
        <fullName evidence="12">Poly [ADP-ribose] polymerase</fullName>
        <shortName evidence="12">PARP</shortName>
        <ecNumber evidence="12">2.4.2.-</ecNumber>
    </recommendedName>
</protein>
<feature type="repeat" description="ANK" evidence="11">
    <location>
        <begin position="240"/>
        <end position="272"/>
    </location>
</feature>
<evidence type="ECO:0000256" key="1">
    <source>
        <dbReference type="ARBA" id="ARBA00022676"/>
    </source>
</evidence>
<evidence type="ECO:0000256" key="8">
    <source>
        <dbReference type="ARBA" id="ARBA00023043"/>
    </source>
</evidence>
<evidence type="ECO:0000256" key="13">
    <source>
        <dbReference type="SAM" id="MobiDB-lite"/>
    </source>
</evidence>
<keyword evidence="4" id="KW-0479">Metal-binding</keyword>
<sequence>MATKKQGSHASFPENEYFAEGRELFEACRNGDVSKVRRLVSANANVNARDTAGRKSSPLHFAAGFGRKEVVEYLLQCGADVHAKDDGGLIPLHNACSFGHAEVVRILLGHGADANARDNWNYTPLHEAAVKGKVDVCVVLLQHGADPNIRNTDGKTALDVAESPAKLVLTGDYKKDELLEGARSGNEEKLMSLLTPLNVNCHASDGRKSTPLHLAAGYNRVGVVQLLLKHGADVHAKDKGGLVPLHNACSYGHFEVTELLIKHGASVNAMDLWQFTPLHEAASKARIEVCSLLLGHGADPTLLNCHSKSALDAAPTKELQEKLLSEFKGHQILEAAKSCDSNKIKKLITPDSINFHHTITLDCPLHFAASSSSPKRKNVIESLLKKGADPNVQNKSSYTPLHIASEKGHYDAMELLLKHGAKVNVMDSGGQTPLHLAAIAGQAQSCRILMANGADLTAQTYQGYTPLEVATEPAQKVLHVIDDPVSPVTDAEKQLLEAAKTGDMETVKKLCNSITVNCRDLDGRCSTPLHFAAGYNRVTVVEYLLSNGADVHAKDKGGLVPLHNACSYGHYEVAELLVKFGANVNVADLWKFTPLHEAAAKGKYEICRLLLKHGADPQKKNRDGYTPLDLVKEGDNDVADLLRGDAALLDAAKKGNLTRVTKLATTENINCRDTQGRNSTPLHLAAGYNHLDVAEYLLEHGADVNAQDKGGLIPLHNASSYGHVDIAALLIRYHTDVNATDRWLFTPIHEAAQKGRTQLCALLLAHGADPSMKNQEGQTPLDLSTADDVKCLLGDAMLQHNATSQAPATPTKTPSPVSAAVSTASGVSPLSLANSSLLASSPAGSGDGAISNRSVSEAQGQAEAKHSLSGHPGLDVDVGQFLDGLQLNNLKDIFEREQISWDVLVDMGHEELKEIGIHAYGHRHKILKAVKEKLSGLGLGIGPFSVANLQGSVIQELSPMDKDYSSVADEMQSTVVEHRDSGVSGGVFASYTINKIERVVNTKLWDKYVYRRREISDSNHNHANERMLFHGSPFINAIVQKGFDERHAYIGGMFGAGIYFAENSSKSNQYVYGIGGGQGCPKHKDRSCYSCERQLLLCRVALGKPFYQFSAVKMAHSPPGHHSVIGRPSSGGLSFAEYVIYRGEQAYPEYLISYKINKPDT</sequence>
<keyword evidence="6" id="KW-0862">Zinc</keyword>
<dbReference type="EC" id="2.4.2.-" evidence="12"/>
<dbReference type="PANTHER" id="PTHR24123:SF143">
    <property type="entry name" value="INVERSIN"/>
    <property type="match status" value="1"/>
</dbReference>
<proteinExistence type="inferred from homology"/>
<dbReference type="PROSITE" id="PS50297">
    <property type="entry name" value="ANK_REP_REGION"/>
    <property type="match status" value="15"/>
</dbReference>
<evidence type="ECO:0000256" key="3">
    <source>
        <dbReference type="ARBA" id="ARBA00022695"/>
    </source>
</evidence>
<evidence type="ECO:0000259" key="14">
    <source>
        <dbReference type="PROSITE" id="PS50105"/>
    </source>
</evidence>
<feature type="region of interest" description="Disordered" evidence="13">
    <location>
        <begin position="843"/>
        <end position="870"/>
    </location>
</feature>
<keyword evidence="8 11" id="KW-0040">ANK repeat</keyword>
<evidence type="ECO:0000256" key="6">
    <source>
        <dbReference type="ARBA" id="ARBA00022833"/>
    </source>
</evidence>
<evidence type="ECO:0000256" key="4">
    <source>
        <dbReference type="ARBA" id="ARBA00022723"/>
    </source>
</evidence>
<dbReference type="GO" id="GO:0003950">
    <property type="term" value="F:NAD+ poly-ADP-ribosyltransferase activity"/>
    <property type="evidence" value="ECO:0007669"/>
    <property type="project" value="UniProtKB-UniRule"/>
</dbReference>
<evidence type="ECO:0000256" key="9">
    <source>
        <dbReference type="ARBA" id="ARBA00024347"/>
    </source>
</evidence>
<dbReference type="OrthoDB" id="4772757at2759"/>
<keyword evidence="3" id="KW-0548">Nucleotidyltransferase</keyword>
<feature type="repeat" description="ANK" evidence="11">
    <location>
        <begin position="524"/>
        <end position="556"/>
    </location>
</feature>
<feature type="repeat" description="ANK" evidence="11">
    <location>
        <begin position="557"/>
        <end position="589"/>
    </location>
</feature>
<dbReference type="SUPFAM" id="SSF47769">
    <property type="entry name" value="SAM/Pointed domain"/>
    <property type="match status" value="1"/>
</dbReference>
<dbReference type="Pfam" id="PF07647">
    <property type="entry name" value="SAM_2"/>
    <property type="match status" value="1"/>
</dbReference>
<dbReference type="FunCoup" id="A0A6P8HJS7">
    <property type="interactions" value="3333"/>
</dbReference>
<feature type="repeat" description="ANK" evidence="11">
    <location>
        <begin position="360"/>
        <end position="395"/>
    </location>
</feature>
<dbReference type="Pfam" id="PF12796">
    <property type="entry name" value="Ank_2"/>
    <property type="match status" value="5"/>
</dbReference>
<keyword evidence="5" id="KW-0677">Repeat</keyword>
<dbReference type="SMART" id="SM00248">
    <property type="entry name" value="ANK"/>
    <property type="match status" value="18"/>
</dbReference>
<feature type="repeat" description="ANK" evidence="11">
    <location>
        <begin position="396"/>
        <end position="428"/>
    </location>
</feature>
<dbReference type="Proteomes" id="UP000515163">
    <property type="component" value="Unplaced"/>
</dbReference>
<dbReference type="GO" id="GO:0016779">
    <property type="term" value="F:nucleotidyltransferase activity"/>
    <property type="evidence" value="ECO:0007669"/>
    <property type="project" value="UniProtKB-KW"/>
</dbReference>
<evidence type="ECO:0000256" key="7">
    <source>
        <dbReference type="ARBA" id="ARBA00023027"/>
    </source>
</evidence>
<feature type="domain" description="SAM" evidence="14">
    <location>
        <begin position="877"/>
        <end position="931"/>
    </location>
</feature>
<dbReference type="Gene3D" id="6.20.320.10">
    <property type="match status" value="1"/>
</dbReference>
<feature type="repeat" description="ANK" evidence="11">
    <location>
        <begin position="54"/>
        <end position="86"/>
    </location>
</feature>